<dbReference type="RefSeq" id="WP_182512582.1">
    <property type="nucleotide sequence ID" value="NZ_JACJIQ010000005.1"/>
</dbReference>
<keyword evidence="4" id="KW-0472">Membrane</keyword>
<feature type="signal peptide" evidence="6">
    <location>
        <begin position="1"/>
        <end position="18"/>
    </location>
</feature>
<gene>
    <name evidence="9" type="ORF">FHS90_001589</name>
</gene>
<evidence type="ECO:0000256" key="5">
    <source>
        <dbReference type="ARBA" id="ARBA00023237"/>
    </source>
</evidence>
<evidence type="ECO:0000256" key="4">
    <source>
        <dbReference type="ARBA" id="ARBA00023136"/>
    </source>
</evidence>
<evidence type="ECO:0000259" key="7">
    <source>
        <dbReference type="Pfam" id="PF07980"/>
    </source>
</evidence>
<dbReference type="InterPro" id="IPR011990">
    <property type="entry name" value="TPR-like_helical_dom_sf"/>
</dbReference>
<organism evidence="9 10">
    <name type="scientific">Rufibacter quisquiliarum</name>
    <dbReference type="NCBI Taxonomy" id="1549639"/>
    <lineage>
        <taxon>Bacteria</taxon>
        <taxon>Pseudomonadati</taxon>
        <taxon>Bacteroidota</taxon>
        <taxon>Cytophagia</taxon>
        <taxon>Cytophagales</taxon>
        <taxon>Hymenobacteraceae</taxon>
        <taxon>Rufibacter</taxon>
    </lineage>
</organism>
<dbReference type="Pfam" id="PF14322">
    <property type="entry name" value="SusD-like_3"/>
    <property type="match status" value="1"/>
</dbReference>
<evidence type="ECO:0000313" key="9">
    <source>
        <dbReference type="EMBL" id="MBA9076881.1"/>
    </source>
</evidence>
<dbReference type="InterPro" id="IPR012944">
    <property type="entry name" value="SusD_RagB_dom"/>
</dbReference>
<feature type="domain" description="SusD-like N-terminal" evidence="8">
    <location>
        <begin position="23"/>
        <end position="213"/>
    </location>
</feature>
<keyword evidence="5" id="KW-0998">Cell outer membrane</keyword>
<feature type="domain" description="RagB/SusD" evidence="7">
    <location>
        <begin position="294"/>
        <end position="551"/>
    </location>
</feature>
<evidence type="ECO:0000256" key="2">
    <source>
        <dbReference type="ARBA" id="ARBA00006275"/>
    </source>
</evidence>
<keyword evidence="3 6" id="KW-0732">Signal</keyword>
<dbReference type="Pfam" id="PF07980">
    <property type="entry name" value="SusD_RagB"/>
    <property type="match status" value="1"/>
</dbReference>
<dbReference type="Gene3D" id="1.25.40.390">
    <property type="match status" value="1"/>
</dbReference>
<dbReference type="Proteomes" id="UP000563094">
    <property type="component" value="Unassembled WGS sequence"/>
</dbReference>
<sequence length="553" mass="62978">MKKITIYSLVLSMLLLGACNDDFLERTPLDEISNETFWQTEDQLILAVNALYANVKAKNTIDMENMGDNTLWPSSTAYQLIGSGNYGNDLATLNNEYTSQYAGVRQANLFLENYQKASVNPERKEELAAEVRVIRALMYSYLTNFWGDVPLVTKTLRLDEVFVPRSPKEEVIDFILQDLEEAAQHLKPTIPTGANLGRMNRGAALALKARIALYNGRWEVAEKAAKDVMDLGIYRLFTSGDPNRNYYDLFTYKGKLATGNNKETIIARLNIDVIDYHHNLSREIQVPDQVVRWNPTKSLVDSYLMEDGLPIDKSPLYNVTKYEDVFENRDPRMTQTILQPGAAWGGRLDGRPANQNPDPSIFMVPKFTSDSRGAVTITGYYFTKYAEISTISSVSRDYNDFHLLRYAEVLLTYAEARLEQGKLTQADLDMTINLLRDRVGMKRMDLAELAANGLDVREEIRRERRVELALEGQRYFDIKRWKQGHLLAEDTKGTNVNWLSNPASASNLRRDPQGFIIALSGRTFDPAKHYLWPIPLSQLERFPGLGQNPGWDR</sequence>
<evidence type="ECO:0000256" key="1">
    <source>
        <dbReference type="ARBA" id="ARBA00004442"/>
    </source>
</evidence>
<keyword evidence="10" id="KW-1185">Reference proteome</keyword>
<evidence type="ECO:0008006" key="11">
    <source>
        <dbReference type="Google" id="ProtNLM"/>
    </source>
</evidence>
<comment type="similarity">
    <text evidence="2">Belongs to the SusD family.</text>
</comment>
<dbReference type="AlphaFoldDB" id="A0A839GSV5"/>
<dbReference type="SUPFAM" id="SSF48452">
    <property type="entry name" value="TPR-like"/>
    <property type="match status" value="1"/>
</dbReference>
<dbReference type="EMBL" id="JACJIQ010000005">
    <property type="protein sequence ID" value="MBA9076881.1"/>
    <property type="molecule type" value="Genomic_DNA"/>
</dbReference>
<protein>
    <recommendedName>
        <fullName evidence="11">Starch-binding protein</fullName>
    </recommendedName>
</protein>
<dbReference type="GO" id="GO:0009279">
    <property type="term" value="C:cell outer membrane"/>
    <property type="evidence" value="ECO:0007669"/>
    <property type="project" value="UniProtKB-SubCell"/>
</dbReference>
<comment type="subcellular location">
    <subcellularLocation>
        <location evidence="1">Cell outer membrane</location>
    </subcellularLocation>
</comment>
<reference evidence="9 10" key="1">
    <citation type="submission" date="2020-08" db="EMBL/GenBank/DDBJ databases">
        <title>Genomic Encyclopedia of Type Strains, Phase IV (KMG-IV): sequencing the most valuable type-strain genomes for metagenomic binning, comparative biology and taxonomic classification.</title>
        <authorList>
            <person name="Goeker M."/>
        </authorList>
    </citation>
    <scope>NUCLEOTIDE SEQUENCE [LARGE SCALE GENOMIC DNA]</scope>
    <source>
        <strain evidence="9 10">DSM 29854</strain>
    </source>
</reference>
<proteinExistence type="inferred from homology"/>
<evidence type="ECO:0000256" key="6">
    <source>
        <dbReference type="SAM" id="SignalP"/>
    </source>
</evidence>
<feature type="chain" id="PRO_5032808352" description="Starch-binding protein" evidence="6">
    <location>
        <begin position="19"/>
        <end position="553"/>
    </location>
</feature>
<dbReference type="InterPro" id="IPR033985">
    <property type="entry name" value="SusD-like_N"/>
</dbReference>
<name>A0A839GSV5_9BACT</name>
<evidence type="ECO:0000259" key="8">
    <source>
        <dbReference type="Pfam" id="PF14322"/>
    </source>
</evidence>
<dbReference type="PROSITE" id="PS51257">
    <property type="entry name" value="PROKAR_LIPOPROTEIN"/>
    <property type="match status" value="1"/>
</dbReference>
<evidence type="ECO:0000256" key="3">
    <source>
        <dbReference type="ARBA" id="ARBA00022729"/>
    </source>
</evidence>
<comment type="caution">
    <text evidence="9">The sequence shown here is derived from an EMBL/GenBank/DDBJ whole genome shotgun (WGS) entry which is preliminary data.</text>
</comment>
<accession>A0A839GSV5</accession>
<evidence type="ECO:0000313" key="10">
    <source>
        <dbReference type="Proteomes" id="UP000563094"/>
    </source>
</evidence>